<dbReference type="SUPFAM" id="SSF51219">
    <property type="entry name" value="TRAP-like"/>
    <property type="match status" value="1"/>
</dbReference>
<evidence type="ECO:0000256" key="7">
    <source>
        <dbReference type="SAM" id="MobiDB-lite"/>
    </source>
</evidence>
<dbReference type="InterPro" id="IPR036983">
    <property type="entry name" value="AIM24_sf"/>
</dbReference>
<dbReference type="InterPro" id="IPR016031">
    <property type="entry name" value="Trp_RNA-bd_attenuator-like_dom"/>
</dbReference>
<dbReference type="Pfam" id="PF01987">
    <property type="entry name" value="AIM24"/>
    <property type="match status" value="1"/>
</dbReference>
<gene>
    <name evidence="8" type="ORF">FCALED_LOCUS1670</name>
</gene>
<accession>A0A9N8VM51</accession>
<feature type="compositionally biased region" description="Low complexity" evidence="7">
    <location>
        <begin position="393"/>
        <end position="402"/>
    </location>
</feature>
<dbReference type="GO" id="GO:0005743">
    <property type="term" value="C:mitochondrial inner membrane"/>
    <property type="evidence" value="ECO:0007669"/>
    <property type="project" value="TreeGrafter"/>
</dbReference>
<evidence type="ECO:0000256" key="4">
    <source>
        <dbReference type="ARBA" id="ARBA00022946"/>
    </source>
</evidence>
<evidence type="ECO:0000256" key="5">
    <source>
        <dbReference type="ARBA" id="ARBA00023128"/>
    </source>
</evidence>
<evidence type="ECO:0000256" key="1">
    <source>
        <dbReference type="ARBA" id="ARBA00004173"/>
    </source>
</evidence>
<evidence type="ECO:0000313" key="9">
    <source>
        <dbReference type="Proteomes" id="UP000789570"/>
    </source>
</evidence>
<comment type="subcellular location">
    <subcellularLocation>
        <location evidence="1 6">Mitochondrion</location>
    </subcellularLocation>
</comment>
<organism evidence="8 9">
    <name type="scientific">Funneliformis caledonium</name>
    <dbReference type="NCBI Taxonomy" id="1117310"/>
    <lineage>
        <taxon>Eukaryota</taxon>
        <taxon>Fungi</taxon>
        <taxon>Fungi incertae sedis</taxon>
        <taxon>Mucoromycota</taxon>
        <taxon>Glomeromycotina</taxon>
        <taxon>Glomeromycetes</taxon>
        <taxon>Glomerales</taxon>
        <taxon>Glomeraceae</taxon>
        <taxon>Funneliformis</taxon>
    </lineage>
</organism>
<evidence type="ECO:0000256" key="3">
    <source>
        <dbReference type="ARBA" id="ARBA00013287"/>
    </source>
</evidence>
<keyword evidence="4" id="KW-0809">Transit peptide</keyword>
<dbReference type="GO" id="GO:0007007">
    <property type="term" value="P:inner mitochondrial membrane organization"/>
    <property type="evidence" value="ECO:0007669"/>
    <property type="project" value="TreeGrafter"/>
</dbReference>
<dbReference type="AlphaFoldDB" id="A0A9N8VM51"/>
<dbReference type="Proteomes" id="UP000789570">
    <property type="component" value="Unassembled WGS sequence"/>
</dbReference>
<evidence type="ECO:0000313" key="8">
    <source>
        <dbReference type="EMBL" id="CAG8459477.1"/>
    </source>
</evidence>
<comment type="caution">
    <text evidence="8">The sequence shown here is derived from an EMBL/GenBank/DDBJ whole genome shotgun (WGS) entry which is preliminary data.</text>
</comment>
<sequence length="445" mass="48643">MSTLLVAIPRSISHIRFFARSYATLVVNAKVNAQNSSTTPEQSEIDKEKTSSTISTITSGINSALQWTEHHPIPDPKFEVVSAGTLSALLLVKIPPRSEILAAPGTAIAVSSKVIAERTMDGNIVIALGRKLTGGSLIYNKFMTGSNPGDVLLAPRDLSDIAVINMDGRSVYYVRKGAFLARGPRVTVNIGRIYGMGSLNAFANRVTGRGTLVISNYGSIHRLILNPGDAYFVNAKHLLAWNSQTKPIVSPPLITSSSVDKNRLIRNVTAKLSEKTNELFDTIFSSPSVKPTLDRLKRASVRTRRWAFGGPEYLKLTGPGDFYLSSRISPVLGGFKSLTSPSIEEIVAADPIQWETQNDHKIRQSPPYIPLMSYAVVANDGTVSFIKHHRDSSNTSFSSSLSPPSPEQDKRSTIGRIVPGDGMLQLRRWVRRVVGGNKDIRRDKH</sequence>
<keyword evidence="9" id="KW-1185">Reference proteome</keyword>
<reference evidence="8" key="1">
    <citation type="submission" date="2021-06" db="EMBL/GenBank/DDBJ databases">
        <authorList>
            <person name="Kallberg Y."/>
            <person name="Tangrot J."/>
            <person name="Rosling A."/>
        </authorList>
    </citation>
    <scope>NUCLEOTIDE SEQUENCE</scope>
    <source>
        <strain evidence="8">UK204</strain>
    </source>
</reference>
<name>A0A9N8VM51_9GLOM</name>
<evidence type="ECO:0000256" key="2">
    <source>
        <dbReference type="ARBA" id="ARBA00009322"/>
    </source>
</evidence>
<keyword evidence="5 6" id="KW-0496">Mitochondrion</keyword>
<dbReference type="PANTHER" id="PTHR36959">
    <property type="entry name" value="ALTERED INHERITANCE OF MITOCHONDRIA PROTEIN 24, MITOCHONDRIAL"/>
    <property type="match status" value="1"/>
</dbReference>
<protein>
    <recommendedName>
        <fullName evidence="3 6">Altered inheritance of mitochondria protein 24, mitochondrial</fullName>
    </recommendedName>
</protein>
<dbReference type="OrthoDB" id="1705416at2759"/>
<dbReference type="EMBL" id="CAJVPQ010000224">
    <property type="protein sequence ID" value="CAG8459477.1"/>
    <property type="molecule type" value="Genomic_DNA"/>
</dbReference>
<proteinExistence type="inferred from homology"/>
<comment type="similarity">
    <text evidence="2 6">Belongs to the AIM24 family.</text>
</comment>
<feature type="region of interest" description="Disordered" evidence="7">
    <location>
        <begin position="390"/>
        <end position="417"/>
    </location>
</feature>
<dbReference type="Gene3D" id="3.60.160.10">
    <property type="entry name" value="Mitochondrial biogenesis AIM24"/>
    <property type="match status" value="1"/>
</dbReference>
<dbReference type="PANTHER" id="PTHR36959:SF2">
    <property type="entry name" value="ALTERED INHERITANCE OF MITOCHONDRIA PROTEIN 24, MITOCHONDRIAL"/>
    <property type="match status" value="1"/>
</dbReference>
<dbReference type="InterPro" id="IPR002838">
    <property type="entry name" value="AIM24"/>
</dbReference>
<evidence type="ECO:0000256" key="6">
    <source>
        <dbReference type="RuleBase" id="RU363045"/>
    </source>
</evidence>